<dbReference type="PANTHER" id="PTHR30372">
    <property type="entry name" value="LIPID-A-DISACCHARIDE SYNTHASE"/>
    <property type="match status" value="1"/>
</dbReference>
<dbReference type="GO" id="GO:0008915">
    <property type="term" value="F:lipid-A-disaccharide synthase activity"/>
    <property type="evidence" value="ECO:0007669"/>
    <property type="project" value="UniProtKB-EC"/>
</dbReference>
<dbReference type="PANTHER" id="PTHR30372:SF4">
    <property type="entry name" value="LIPID-A-DISACCHARIDE SYNTHASE, MITOCHONDRIAL-RELATED"/>
    <property type="match status" value="1"/>
</dbReference>
<name>A0AAV5L105_9ROSI</name>
<reference evidence="8 9" key="1">
    <citation type="journal article" date="2021" name="Commun. Biol.">
        <title>The genome of Shorea leprosula (Dipterocarpaceae) highlights the ecological relevance of drought in aseasonal tropical rainforests.</title>
        <authorList>
            <person name="Ng K.K.S."/>
            <person name="Kobayashi M.J."/>
            <person name="Fawcett J.A."/>
            <person name="Hatakeyama M."/>
            <person name="Paape T."/>
            <person name="Ng C.H."/>
            <person name="Ang C.C."/>
            <person name="Tnah L.H."/>
            <person name="Lee C.T."/>
            <person name="Nishiyama T."/>
            <person name="Sese J."/>
            <person name="O'Brien M.J."/>
            <person name="Copetti D."/>
            <person name="Mohd Noor M.I."/>
            <person name="Ong R.C."/>
            <person name="Putra M."/>
            <person name="Sireger I.Z."/>
            <person name="Indrioko S."/>
            <person name="Kosugi Y."/>
            <person name="Izuno A."/>
            <person name="Isagi Y."/>
            <person name="Lee S.L."/>
            <person name="Shimizu K.K."/>
        </authorList>
    </citation>
    <scope>NUCLEOTIDE SEQUENCE [LARGE SCALE GENOMIC DNA]</scope>
    <source>
        <strain evidence="8">214</strain>
    </source>
</reference>
<dbReference type="SUPFAM" id="SSF53756">
    <property type="entry name" value="UDP-Glycosyltransferase/glycogen phosphorylase"/>
    <property type="match status" value="1"/>
</dbReference>
<evidence type="ECO:0000256" key="5">
    <source>
        <dbReference type="ARBA" id="ARBA00022679"/>
    </source>
</evidence>
<comment type="caution">
    <text evidence="8">The sequence shown here is derived from an EMBL/GenBank/DDBJ whole genome shotgun (WGS) entry which is preliminary data.</text>
</comment>
<comment type="catalytic activity">
    <reaction evidence="7">
        <text>a lipid X + a UDP-2-N,3-O-bis[(3R)-3-hydroxyacyl]-alpha-D-glucosamine = a lipid A disaccharide + UDP + H(+)</text>
        <dbReference type="Rhea" id="RHEA:67828"/>
        <dbReference type="ChEBI" id="CHEBI:15378"/>
        <dbReference type="ChEBI" id="CHEBI:58223"/>
        <dbReference type="ChEBI" id="CHEBI:137748"/>
        <dbReference type="ChEBI" id="CHEBI:176338"/>
        <dbReference type="ChEBI" id="CHEBI:176343"/>
        <dbReference type="EC" id="2.4.1.182"/>
    </reaction>
</comment>
<keyword evidence="2" id="KW-0444">Lipid biosynthesis</keyword>
<dbReference type="GO" id="GO:0016020">
    <property type="term" value="C:membrane"/>
    <property type="evidence" value="ECO:0007669"/>
    <property type="project" value="GOC"/>
</dbReference>
<dbReference type="EMBL" id="BPVZ01000088">
    <property type="protein sequence ID" value="GKV30783.1"/>
    <property type="molecule type" value="Genomic_DNA"/>
</dbReference>
<organism evidence="8 9">
    <name type="scientific">Rubroshorea leprosula</name>
    <dbReference type="NCBI Taxonomy" id="152421"/>
    <lineage>
        <taxon>Eukaryota</taxon>
        <taxon>Viridiplantae</taxon>
        <taxon>Streptophyta</taxon>
        <taxon>Embryophyta</taxon>
        <taxon>Tracheophyta</taxon>
        <taxon>Spermatophyta</taxon>
        <taxon>Magnoliopsida</taxon>
        <taxon>eudicotyledons</taxon>
        <taxon>Gunneridae</taxon>
        <taxon>Pentapetalae</taxon>
        <taxon>rosids</taxon>
        <taxon>malvids</taxon>
        <taxon>Malvales</taxon>
        <taxon>Dipterocarpaceae</taxon>
        <taxon>Rubroshorea</taxon>
    </lineage>
</organism>
<evidence type="ECO:0000256" key="4">
    <source>
        <dbReference type="ARBA" id="ARBA00022676"/>
    </source>
</evidence>
<protein>
    <recommendedName>
        <fullName evidence="1">lipid-A-disaccharide synthase</fullName>
        <ecNumber evidence="1">2.4.1.182</ecNumber>
    </recommendedName>
</protein>
<evidence type="ECO:0000256" key="6">
    <source>
        <dbReference type="ARBA" id="ARBA00023098"/>
    </source>
</evidence>
<dbReference type="Pfam" id="PF02684">
    <property type="entry name" value="LpxB"/>
    <property type="match status" value="1"/>
</dbReference>
<keyword evidence="6" id="KW-0443">Lipid metabolism</keyword>
<keyword evidence="5" id="KW-0808">Transferase</keyword>
<gene>
    <name evidence="8" type="ORF">SLEP1_g39563</name>
</gene>
<evidence type="ECO:0000256" key="3">
    <source>
        <dbReference type="ARBA" id="ARBA00022556"/>
    </source>
</evidence>
<evidence type="ECO:0000256" key="7">
    <source>
        <dbReference type="ARBA" id="ARBA00048975"/>
    </source>
</evidence>
<accession>A0AAV5L105</accession>
<keyword evidence="4" id="KW-0328">Glycosyltransferase</keyword>
<dbReference type="GO" id="GO:0009245">
    <property type="term" value="P:lipid A biosynthetic process"/>
    <property type="evidence" value="ECO:0007669"/>
    <property type="project" value="UniProtKB-KW"/>
</dbReference>
<evidence type="ECO:0000313" key="8">
    <source>
        <dbReference type="EMBL" id="GKV30783.1"/>
    </source>
</evidence>
<proteinExistence type="predicted"/>
<keyword evidence="9" id="KW-1185">Reference proteome</keyword>
<dbReference type="AlphaFoldDB" id="A0AAV5L105"/>
<dbReference type="InterPro" id="IPR003835">
    <property type="entry name" value="Glyco_trans_19"/>
</dbReference>
<keyword evidence="3" id="KW-0441">Lipid A biosynthesis</keyword>
<sequence length="344" mass="38366">MSLTAIQNIARPTSIGLSSAVKRCLWVSSRAVIDAAARDGELRVFIFAGEVSGDTIGSRLMASLKKLSPFPIRFSGVGGSMMSKQGLQSLFPMEDIALMGIWELLPHLYNIRVRMKEAIEAALLFRPHVVVTVDLKGFSFRFLKQLRARYDEQRLDGSVHFHYVAPSFWAWKGGEARLKGLAKFVDHVLCILPNEEPVCRSNGLPATFVGHPILEDVLEGKETMADEWRIEGNGEDFRIKYDVPSGATVISLLPGSRLQEVTRMLPIFANTMQQLRDSYSELMNVILVAPNQHVDKYVSRAIHNWPVPAIPIPGGTPYLKYDAFNVRHSNLNCVLIISSQSNCD</sequence>
<evidence type="ECO:0000256" key="2">
    <source>
        <dbReference type="ARBA" id="ARBA00022516"/>
    </source>
</evidence>
<dbReference type="Proteomes" id="UP001054252">
    <property type="component" value="Unassembled WGS sequence"/>
</dbReference>
<dbReference type="GO" id="GO:0005543">
    <property type="term" value="F:phospholipid binding"/>
    <property type="evidence" value="ECO:0007669"/>
    <property type="project" value="TreeGrafter"/>
</dbReference>
<dbReference type="EC" id="2.4.1.182" evidence="1"/>
<evidence type="ECO:0000313" key="9">
    <source>
        <dbReference type="Proteomes" id="UP001054252"/>
    </source>
</evidence>
<evidence type="ECO:0000256" key="1">
    <source>
        <dbReference type="ARBA" id="ARBA00012687"/>
    </source>
</evidence>